<organism evidence="1">
    <name type="scientific">Siphoviridae sp. ctGuJ10</name>
    <dbReference type="NCBI Taxonomy" id="2825418"/>
    <lineage>
        <taxon>Viruses</taxon>
        <taxon>Duplodnaviria</taxon>
        <taxon>Heunggongvirae</taxon>
        <taxon>Uroviricota</taxon>
        <taxon>Caudoviricetes</taxon>
    </lineage>
</organism>
<name>A0A8S5PV34_9CAUD</name>
<reference evidence="1" key="1">
    <citation type="journal article" date="2021" name="Proc. Natl. Acad. Sci. U.S.A.">
        <title>A Catalog of Tens of Thousands of Viruses from Human Metagenomes Reveals Hidden Associations with Chronic Diseases.</title>
        <authorList>
            <person name="Tisza M.J."/>
            <person name="Buck C.B."/>
        </authorList>
    </citation>
    <scope>NUCLEOTIDE SEQUENCE</scope>
    <source>
        <strain evidence="1">CtGuJ10</strain>
    </source>
</reference>
<evidence type="ECO:0000313" key="1">
    <source>
        <dbReference type="EMBL" id="DAE10140.1"/>
    </source>
</evidence>
<protein>
    <submittedName>
        <fullName evidence="1">Uncharacterized protein</fullName>
    </submittedName>
</protein>
<accession>A0A8S5PV34</accession>
<sequence>MNTLIIIEDKNIDDIVNDFNITIKSRNINKTANLQGDLLMDRTKLKHFVSFKINLIDFAEWQYIVKILEKSSFHFSFRSPKDGQITREFVCEEIPSPRFKVINGTEYYKDIQISIEEL</sequence>
<dbReference type="EMBL" id="BK015503">
    <property type="protein sequence ID" value="DAE10140.1"/>
    <property type="molecule type" value="Genomic_DNA"/>
</dbReference>
<proteinExistence type="predicted"/>